<proteinExistence type="predicted"/>
<evidence type="ECO:0000256" key="1">
    <source>
        <dbReference type="SAM" id="MobiDB-lite"/>
    </source>
</evidence>
<keyword evidence="2" id="KW-1185">Reference proteome</keyword>
<dbReference type="STRING" id="1561998.A0A1I7SXW5"/>
<dbReference type="AlphaFoldDB" id="A0A1I7SXW5"/>
<feature type="region of interest" description="Disordered" evidence="1">
    <location>
        <begin position="1"/>
        <end position="28"/>
    </location>
</feature>
<feature type="compositionally biased region" description="Basic and acidic residues" evidence="1">
    <location>
        <begin position="1"/>
        <end position="12"/>
    </location>
</feature>
<name>A0A1I7SXW5_9PELO</name>
<sequence length="157" mass="19052">MSNWRDYQRENNRQQNGRPAEERQNGNRMSVAKNVSGKMNIYMEYLNRWGRKKFLNCYNERYDQHIPDHVTKMSDFYQAFKNSSEFIALQEECRIYNSNTTDVLQNKATLAKHRREERHRRPDEYEQRRTEHVRNLQEARNRAFIAMPVTLGDVFTK</sequence>
<protein>
    <submittedName>
        <fullName evidence="3">Reverse transcriptase domain-containing protein</fullName>
    </submittedName>
</protein>
<organism evidence="2 3">
    <name type="scientific">Caenorhabditis tropicalis</name>
    <dbReference type="NCBI Taxonomy" id="1561998"/>
    <lineage>
        <taxon>Eukaryota</taxon>
        <taxon>Metazoa</taxon>
        <taxon>Ecdysozoa</taxon>
        <taxon>Nematoda</taxon>
        <taxon>Chromadorea</taxon>
        <taxon>Rhabditida</taxon>
        <taxon>Rhabditina</taxon>
        <taxon>Rhabditomorpha</taxon>
        <taxon>Rhabditoidea</taxon>
        <taxon>Rhabditidae</taxon>
        <taxon>Peloderinae</taxon>
        <taxon>Caenorhabditis</taxon>
    </lineage>
</organism>
<reference evidence="3" key="1">
    <citation type="submission" date="2016-11" db="UniProtKB">
        <authorList>
            <consortium name="WormBaseParasite"/>
        </authorList>
    </citation>
    <scope>IDENTIFICATION</scope>
</reference>
<accession>A0A1I7SXW5</accession>
<dbReference type="WBParaSite" id="Csp11.Scaffold194.g668.t1">
    <property type="protein sequence ID" value="Csp11.Scaffold194.g668.t1"/>
    <property type="gene ID" value="Csp11.Scaffold194.g668"/>
</dbReference>
<evidence type="ECO:0000313" key="3">
    <source>
        <dbReference type="WBParaSite" id="Csp11.Scaffold194.g668.t1"/>
    </source>
</evidence>
<dbReference type="Proteomes" id="UP000095282">
    <property type="component" value="Unplaced"/>
</dbReference>
<evidence type="ECO:0000313" key="2">
    <source>
        <dbReference type="Proteomes" id="UP000095282"/>
    </source>
</evidence>